<dbReference type="RefSeq" id="WP_378579122.1">
    <property type="nucleotide sequence ID" value="NZ_JBHSFQ010000035.1"/>
</dbReference>
<name>A0ABV9E579_9ACTN</name>
<dbReference type="InterPro" id="IPR036375">
    <property type="entry name" value="Hemopexin-like_dom_sf"/>
</dbReference>
<dbReference type="SUPFAM" id="SSF50923">
    <property type="entry name" value="Hemopexin-like domain"/>
    <property type="match status" value="1"/>
</dbReference>
<gene>
    <name evidence="1" type="ORF">ACFO4E_25930</name>
</gene>
<keyword evidence="2" id="KW-1185">Reference proteome</keyword>
<dbReference type="InterPro" id="IPR018487">
    <property type="entry name" value="Hemopexin-like_repeat"/>
</dbReference>
<reference evidence="2" key="1">
    <citation type="journal article" date="2019" name="Int. J. Syst. Evol. Microbiol.">
        <title>The Global Catalogue of Microorganisms (GCM) 10K type strain sequencing project: providing services to taxonomists for standard genome sequencing and annotation.</title>
        <authorList>
            <consortium name="The Broad Institute Genomics Platform"/>
            <consortium name="The Broad Institute Genome Sequencing Center for Infectious Disease"/>
            <person name="Wu L."/>
            <person name="Ma J."/>
        </authorList>
    </citation>
    <scope>NUCLEOTIDE SEQUENCE [LARGE SCALE GENOMIC DNA]</scope>
    <source>
        <strain evidence="2">XZYJ18</strain>
    </source>
</reference>
<dbReference type="Proteomes" id="UP001595923">
    <property type="component" value="Unassembled WGS sequence"/>
</dbReference>
<organism evidence="1 2">
    <name type="scientific">Nocardiopsis mangrovi</name>
    <dbReference type="NCBI Taxonomy" id="1179818"/>
    <lineage>
        <taxon>Bacteria</taxon>
        <taxon>Bacillati</taxon>
        <taxon>Actinomycetota</taxon>
        <taxon>Actinomycetes</taxon>
        <taxon>Streptosporangiales</taxon>
        <taxon>Nocardiopsidaceae</taxon>
        <taxon>Nocardiopsis</taxon>
    </lineage>
</organism>
<proteinExistence type="predicted"/>
<evidence type="ECO:0000313" key="2">
    <source>
        <dbReference type="Proteomes" id="UP001595923"/>
    </source>
</evidence>
<dbReference type="EMBL" id="JBHSFQ010000035">
    <property type="protein sequence ID" value="MFC4565309.1"/>
    <property type="molecule type" value="Genomic_DNA"/>
</dbReference>
<dbReference type="Gene3D" id="2.110.10.10">
    <property type="entry name" value="Hemopexin-like domain"/>
    <property type="match status" value="2"/>
</dbReference>
<dbReference type="SMART" id="SM00120">
    <property type="entry name" value="HX"/>
    <property type="match status" value="4"/>
</dbReference>
<protein>
    <submittedName>
        <fullName evidence="1">Uncharacterized protein</fullName>
    </submittedName>
</protein>
<comment type="caution">
    <text evidence="1">The sequence shown here is derived from an EMBL/GenBank/DDBJ whole genome shotgun (WGS) entry which is preliminary data.</text>
</comment>
<evidence type="ECO:0000313" key="1">
    <source>
        <dbReference type="EMBL" id="MFC4565309.1"/>
    </source>
</evidence>
<accession>A0ABV9E579</accession>
<sequence length="214" mass="21850">MGDNSIGFEYGVDASVGGGDGGWWFFKGDQTVKVGDDSVAKGPEDISAADAFPALRGTVFESGVDASVGGGDGGWWFFKGGEAVKVDDDDILKGPGPISAADAFPALRGTVFENGVDASVGGGDGGWWFFKGDEAVKVGDDDILKGPGKISAADAFPALRGTVFEDGVDASVGGGDGGWWFFKGDEAVKVDDDDILKGPEPITASDAFPALRGL</sequence>